<organism evidence="2 3">
    <name type="scientific">Paraburkholderia lycopersici</name>
    <dbReference type="NCBI Taxonomy" id="416944"/>
    <lineage>
        <taxon>Bacteria</taxon>
        <taxon>Pseudomonadati</taxon>
        <taxon>Pseudomonadota</taxon>
        <taxon>Betaproteobacteria</taxon>
        <taxon>Burkholderiales</taxon>
        <taxon>Burkholderiaceae</taxon>
        <taxon>Paraburkholderia</taxon>
    </lineage>
</organism>
<dbReference type="Proteomes" id="UP000198908">
    <property type="component" value="Unassembled WGS sequence"/>
</dbReference>
<feature type="compositionally biased region" description="Basic residues" evidence="1">
    <location>
        <begin position="35"/>
        <end position="47"/>
    </location>
</feature>
<name>A0A1G7CR24_9BURK</name>
<feature type="region of interest" description="Disordered" evidence="1">
    <location>
        <begin position="1"/>
        <end position="141"/>
    </location>
</feature>
<reference evidence="3" key="1">
    <citation type="submission" date="2016-09" db="EMBL/GenBank/DDBJ databases">
        <authorList>
            <person name="Varghese N."/>
            <person name="Submissions S."/>
        </authorList>
    </citation>
    <scope>NUCLEOTIDE SEQUENCE [LARGE SCALE GENOMIC DNA]</scope>
    <source>
        <strain evidence="3">TNe-862</strain>
    </source>
</reference>
<feature type="compositionally biased region" description="Pro residues" evidence="1">
    <location>
        <begin position="69"/>
        <end position="81"/>
    </location>
</feature>
<dbReference type="EMBL" id="FMYQ01000047">
    <property type="protein sequence ID" value="SDE41220.1"/>
    <property type="molecule type" value="Genomic_DNA"/>
</dbReference>
<evidence type="ECO:0000313" key="3">
    <source>
        <dbReference type="Proteomes" id="UP000198908"/>
    </source>
</evidence>
<keyword evidence="3" id="KW-1185">Reference proteome</keyword>
<proteinExistence type="predicted"/>
<evidence type="ECO:0000313" key="2">
    <source>
        <dbReference type="EMBL" id="SDE41220.1"/>
    </source>
</evidence>
<gene>
    <name evidence="2" type="ORF">SAMN05421548_1479</name>
</gene>
<protein>
    <submittedName>
        <fullName evidence="2">Uncharacterized protein</fullName>
    </submittedName>
</protein>
<sequence length="223" mass="24286">MASNRPLRASNRITPAGSKSPRNPPQLGPHVAGVGRKKKRDPRKLQARRGDCEIRTPASRKTPPRRPVPRPSPTPCRPPSGPLTASCAPRQAPATPECPSRYRPANRVGRSASTSPARPPRRPGLSGRCMPVSSSRAGRAGRPPICLTCRRARINERITDGSHAIRLERSAWRAATRRARFMPVLGNGAASPRQALRPSTRMPLMRDAFERVACAARRAMSDA</sequence>
<accession>A0A1G7CR24</accession>
<evidence type="ECO:0000256" key="1">
    <source>
        <dbReference type="SAM" id="MobiDB-lite"/>
    </source>
</evidence>
<dbReference type="AlphaFoldDB" id="A0A1G7CR24"/>